<dbReference type="InterPro" id="IPR036594">
    <property type="entry name" value="Meth_synthase_dom"/>
</dbReference>
<name>A0A6N9NIF7_9FLAO</name>
<accession>A0A6N9NIF7</accession>
<sequence>MAKYNIKDLEQITGIKAHTIRIWEKRYNLIHPNRTETNFRTYNDEQLKKLLNIAILNRSGLKISKIAELKQEAIAQKVAEYLNTDTNTVQKIDSLLQPLMDLDEVDFIQKVDAFIAESGMETAMTEIVYPFLHKVGSLWLSDSISPAQEHFVSNIIRQKIISETDKFSYLSPNYKTFLLFLPEHEMHELSLLFSNYLIRKRGHKVIYLGQFVPFADVQRVCKSHPNIDCIVSSFTAPFPDIDIQSYIDGLSKEGKGKTIVLSGFQLQHQPLKLPNNIKTFKKVNGFVKFLDNNLV</sequence>
<dbReference type="PANTHER" id="PTHR30204">
    <property type="entry name" value="REDOX-CYCLING DRUG-SENSING TRANSCRIPTIONAL ACTIVATOR SOXR"/>
    <property type="match status" value="1"/>
</dbReference>
<keyword evidence="1" id="KW-0805">Transcription regulation</keyword>
<evidence type="ECO:0000313" key="5">
    <source>
        <dbReference type="EMBL" id="NBG65000.1"/>
    </source>
</evidence>
<comment type="caution">
    <text evidence="5">The sequence shown here is derived from an EMBL/GenBank/DDBJ whole genome shotgun (WGS) entry which is preliminary data.</text>
</comment>
<keyword evidence="2" id="KW-0238">DNA-binding</keyword>
<dbReference type="Proteomes" id="UP000470771">
    <property type="component" value="Unassembled WGS sequence"/>
</dbReference>
<dbReference type="EMBL" id="WWNE01000003">
    <property type="protein sequence ID" value="NBG65000.1"/>
    <property type="molecule type" value="Genomic_DNA"/>
</dbReference>
<dbReference type="Pfam" id="PF13411">
    <property type="entry name" value="MerR_1"/>
    <property type="match status" value="1"/>
</dbReference>
<dbReference type="InterPro" id="IPR047057">
    <property type="entry name" value="MerR_fam"/>
</dbReference>
<keyword evidence="6" id="KW-1185">Reference proteome</keyword>
<dbReference type="InterPro" id="IPR009061">
    <property type="entry name" value="DNA-bd_dom_put_sf"/>
</dbReference>
<evidence type="ECO:0000256" key="3">
    <source>
        <dbReference type="ARBA" id="ARBA00023163"/>
    </source>
</evidence>
<evidence type="ECO:0000313" key="6">
    <source>
        <dbReference type="Proteomes" id="UP000470771"/>
    </source>
</evidence>
<dbReference type="Gene3D" id="3.40.50.280">
    <property type="entry name" value="Cobalamin-binding domain"/>
    <property type="match status" value="1"/>
</dbReference>
<reference evidence="5 6" key="1">
    <citation type="submission" date="2019-12" db="EMBL/GenBank/DDBJ databases">
        <authorList>
            <person name="Zhao J."/>
        </authorList>
    </citation>
    <scope>NUCLEOTIDE SEQUENCE [LARGE SCALE GENOMIC DNA]</scope>
    <source>
        <strain evidence="5 6">S-15</strain>
    </source>
</reference>
<dbReference type="PANTHER" id="PTHR30204:SF67">
    <property type="entry name" value="HTH-TYPE TRANSCRIPTIONAL REGULATOR MLRA-RELATED"/>
    <property type="match status" value="1"/>
</dbReference>
<dbReference type="RefSeq" id="WP_160631680.1">
    <property type="nucleotide sequence ID" value="NZ_WWNE01000003.1"/>
</dbReference>
<dbReference type="CDD" id="cd01104">
    <property type="entry name" value="HTH_MlrA-CarA"/>
    <property type="match status" value="1"/>
</dbReference>
<keyword evidence="3" id="KW-0804">Transcription</keyword>
<proteinExistence type="predicted"/>
<dbReference type="SUPFAM" id="SSF52242">
    <property type="entry name" value="Cobalamin (vitamin B12)-binding domain"/>
    <property type="match status" value="1"/>
</dbReference>
<dbReference type="AlphaFoldDB" id="A0A6N9NIF7"/>
<dbReference type="Gene3D" id="1.10.1660.10">
    <property type="match status" value="1"/>
</dbReference>
<dbReference type="SUPFAM" id="SSF46955">
    <property type="entry name" value="Putative DNA-binding domain"/>
    <property type="match status" value="1"/>
</dbReference>
<gene>
    <name evidence="5" type="ORF">GQN54_02650</name>
</gene>
<protein>
    <submittedName>
        <fullName evidence="5">MerR family transcriptional regulator</fullName>
    </submittedName>
</protein>
<dbReference type="GO" id="GO:0003677">
    <property type="term" value="F:DNA binding"/>
    <property type="evidence" value="ECO:0007669"/>
    <property type="project" value="UniProtKB-KW"/>
</dbReference>
<dbReference type="GO" id="GO:0046872">
    <property type="term" value="F:metal ion binding"/>
    <property type="evidence" value="ECO:0007669"/>
    <property type="project" value="InterPro"/>
</dbReference>
<feature type="domain" description="HTH merR-type" evidence="4">
    <location>
        <begin position="3"/>
        <end position="72"/>
    </location>
</feature>
<evidence type="ECO:0000256" key="1">
    <source>
        <dbReference type="ARBA" id="ARBA00023015"/>
    </source>
</evidence>
<dbReference type="Gene3D" id="1.10.1240.10">
    <property type="entry name" value="Methionine synthase domain"/>
    <property type="match status" value="1"/>
</dbReference>
<dbReference type="GO" id="GO:0003700">
    <property type="term" value="F:DNA-binding transcription factor activity"/>
    <property type="evidence" value="ECO:0007669"/>
    <property type="project" value="InterPro"/>
</dbReference>
<dbReference type="InterPro" id="IPR036724">
    <property type="entry name" value="Cobalamin-bd_sf"/>
</dbReference>
<evidence type="ECO:0000256" key="2">
    <source>
        <dbReference type="ARBA" id="ARBA00023125"/>
    </source>
</evidence>
<dbReference type="InterPro" id="IPR003759">
    <property type="entry name" value="Cbl-bd_cap"/>
</dbReference>
<dbReference type="GO" id="GO:0031419">
    <property type="term" value="F:cobalamin binding"/>
    <property type="evidence" value="ECO:0007669"/>
    <property type="project" value="InterPro"/>
</dbReference>
<organism evidence="5 6">
    <name type="scientific">Acidiluteibacter ferrifornacis</name>
    <dbReference type="NCBI Taxonomy" id="2692424"/>
    <lineage>
        <taxon>Bacteria</taxon>
        <taxon>Pseudomonadati</taxon>
        <taxon>Bacteroidota</taxon>
        <taxon>Flavobacteriia</taxon>
        <taxon>Flavobacteriales</taxon>
        <taxon>Cryomorphaceae</taxon>
        <taxon>Acidiluteibacter</taxon>
    </lineage>
</organism>
<evidence type="ECO:0000259" key="4">
    <source>
        <dbReference type="PROSITE" id="PS50937"/>
    </source>
</evidence>
<dbReference type="PROSITE" id="PS50937">
    <property type="entry name" value="HTH_MERR_2"/>
    <property type="match status" value="1"/>
</dbReference>
<dbReference type="Pfam" id="PF02607">
    <property type="entry name" value="B12-binding_2"/>
    <property type="match status" value="1"/>
</dbReference>
<dbReference type="SMART" id="SM00422">
    <property type="entry name" value="HTH_MERR"/>
    <property type="match status" value="1"/>
</dbReference>
<dbReference type="InterPro" id="IPR000551">
    <property type="entry name" value="MerR-type_HTH_dom"/>
</dbReference>